<gene>
    <name evidence="4" type="ORF">G7Y85_01045</name>
</gene>
<dbReference type="Gene3D" id="3.40.630.10">
    <property type="entry name" value="Zn peptidases"/>
    <property type="match status" value="1"/>
</dbReference>
<dbReference type="InterPro" id="IPR011650">
    <property type="entry name" value="Peptidase_M20_dimer"/>
</dbReference>
<evidence type="ECO:0000313" key="5">
    <source>
        <dbReference type="Proteomes" id="UP000472676"/>
    </source>
</evidence>
<evidence type="ECO:0000313" key="4">
    <source>
        <dbReference type="EMBL" id="NGY03342.1"/>
    </source>
</evidence>
<accession>A0A6M2BKH7</accession>
<comment type="caution">
    <text evidence="4">The sequence shown here is derived from an EMBL/GenBank/DDBJ whole genome shotgun (WGS) entry which is preliminary data.</text>
</comment>
<dbReference type="PIRSF" id="PIRSF037226">
    <property type="entry name" value="Amidohydrolase_ACY1L2_prd"/>
    <property type="match status" value="1"/>
</dbReference>
<organism evidence="4 5">
    <name type="scientific">Solimonas terrae</name>
    <dbReference type="NCBI Taxonomy" id="1396819"/>
    <lineage>
        <taxon>Bacteria</taxon>
        <taxon>Pseudomonadati</taxon>
        <taxon>Pseudomonadota</taxon>
        <taxon>Gammaproteobacteria</taxon>
        <taxon>Nevskiales</taxon>
        <taxon>Nevskiaceae</taxon>
        <taxon>Solimonas</taxon>
    </lineage>
</organism>
<name>A0A6M2BKH7_9GAMM</name>
<sequence>MQDLKDRVVRAVDELGAELLDVARQIHARPELAFEERFASDLLCRTLERHGLSPERAAYGLETSFRCDIGDEGPVVAILSEYDALPEMGHACGHNLIAAMGLGAALALAKVGGFRGRIRYLGTPAEEYGAGKAVMAARGAFDGLDAALMVHPANVDLESYPTFCVTAVKATFRGKPAHASLSPEQGINALDACVSAYQSIAQLRQHIDSLARVHGIITYGGAAPNIVPERAEAEYFIRAKSESALENLKARVRACLEAGAAGAGATVELKWWDHPYLDLRSNQSLATSYRKNAEALGRTFFPVAMIPAHIRGSTDMGNVSHLVPSIHPTITVAPPETGIHTACFAHCAASETGDKGTLDGAKAMAMTVIDFFLNEDLRSAVAKDFKKSAAAA</sequence>
<dbReference type="InterPro" id="IPR036264">
    <property type="entry name" value="Bact_exopeptidase_dim_dom"/>
</dbReference>
<dbReference type="RefSeq" id="WP_166250760.1">
    <property type="nucleotide sequence ID" value="NZ_JAAMOW010000001.1"/>
</dbReference>
<dbReference type="GO" id="GO:0016805">
    <property type="term" value="F:dipeptidase activity"/>
    <property type="evidence" value="ECO:0007669"/>
    <property type="project" value="InterPro"/>
</dbReference>
<dbReference type="EMBL" id="JAAMOW010000001">
    <property type="protein sequence ID" value="NGY03342.1"/>
    <property type="molecule type" value="Genomic_DNA"/>
</dbReference>
<comment type="similarity">
    <text evidence="2">Belongs to the peptidase M20A family.</text>
</comment>
<dbReference type="SUPFAM" id="SSF55031">
    <property type="entry name" value="Bacterial exopeptidase dimerisation domain"/>
    <property type="match status" value="1"/>
</dbReference>
<dbReference type="PANTHER" id="PTHR30575">
    <property type="entry name" value="PEPTIDASE M20"/>
    <property type="match status" value="1"/>
</dbReference>
<dbReference type="InterPro" id="IPR052030">
    <property type="entry name" value="Peptidase_M20/M20A_hydrolases"/>
</dbReference>
<dbReference type="InterPro" id="IPR017144">
    <property type="entry name" value="Xaa-Arg_dipeptidase"/>
</dbReference>
<dbReference type="InterPro" id="IPR002933">
    <property type="entry name" value="Peptidase_M20"/>
</dbReference>
<dbReference type="NCBIfam" id="TIGR01891">
    <property type="entry name" value="amidohydrolases"/>
    <property type="match status" value="1"/>
</dbReference>
<protein>
    <recommendedName>
        <fullName evidence="2">Peptidase M20 domain-containing protein 2</fullName>
    </recommendedName>
</protein>
<dbReference type="GO" id="GO:0046657">
    <property type="term" value="P:folic acid catabolic process"/>
    <property type="evidence" value="ECO:0007669"/>
    <property type="project" value="TreeGrafter"/>
</dbReference>
<evidence type="ECO:0000256" key="2">
    <source>
        <dbReference type="PIRNR" id="PIRNR037226"/>
    </source>
</evidence>
<proteinExistence type="inferred from homology"/>
<dbReference type="PANTHER" id="PTHR30575:SF0">
    <property type="entry name" value="XAA-ARG DIPEPTIDASE"/>
    <property type="match status" value="1"/>
</dbReference>
<dbReference type="InterPro" id="IPR017439">
    <property type="entry name" value="Amidohydrolase"/>
</dbReference>
<dbReference type="FunFam" id="3.30.70.360:FF:000004">
    <property type="entry name" value="Peptidase M20 domain-containing protein 2"/>
    <property type="match status" value="1"/>
</dbReference>
<keyword evidence="1" id="KW-0378">Hydrolase</keyword>
<dbReference type="GO" id="GO:0005737">
    <property type="term" value="C:cytoplasm"/>
    <property type="evidence" value="ECO:0007669"/>
    <property type="project" value="TreeGrafter"/>
</dbReference>
<keyword evidence="5" id="KW-1185">Reference proteome</keyword>
<dbReference type="Gene3D" id="3.30.70.360">
    <property type="match status" value="1"/>
</dbReference>
<dbReference type="CDD" id="cd05672">
    <property type="entry name" value="M20_ACY1L2-like"/>
    <property type="match status" value="1"/>
</dbReference>
<dbReference type="Pfam" id="PF01546">
    <property type="entry name" value="Peptidase_M20"/>
    <property type="match status" value="1"/>
</dbReference>
<dbReference type="Pfam" id="PF07687">
    <property type="entry name" value="M20_dimer"/>
    <property type="match status" value="1"/>
</dbReference>
<evidence type="ECO:0000259" key="3">
    <source>
        <dbReference type="Pfam" id="PF07687"/>
    </source>
</evidence>
<reference evidence="4 5" key="1">
    <citation type="journal article" date="2014" name="Int. J. Syst. Evol. Microbiol.">
        <title>Solimonas terrae sp. nov., isolated from soil.</title>
        <authorList>
            <person name="Kim S.J."/>
            <person name="Moon J.Y."/>
            <person name="Weon H.Y."/>
            <person name="Ahn J.H."/>
            <person name="Chen W.M."/>
            <person name="Kwon S.W."/>
        </authorList>
    </citation>
    <scope>NUCLEOTIDE SEQUENCE [LARGE SCALE GENOMIC DNA]</scope>
    <source>
        <strain evidence="4 5">KIS83-12</strain>
    </source>
</reference>
<dbReference type="GO" id="GO:0071713">
    <property type="term" value="F:para-aminobenzoyl-glutamate hydrolase activity"/>
    <property type="evidence" value="ECO:0007669"/>
    <property type="project" value="TreeGrafter"/>
</dbReference>
<dbReference type="Proteomes" id="UP000472676">
    <property type="component" value="Unassembled WGS sequence"/>
</dbReference>
<dbReference type="AlphaFoldDB" id="A0A6M2BKH7"/>
<feature type="domain" description="Peptidase M20 dimerisation" evidence="3">
    <location>
        <begin position="167"/>
        <end position="260"/>
    </location>
</feature>
<evidence type="ECO:0000256" key="1">
    <source>
        <dbReference type="ARBA" id="ARBA00022801"/>
    </source>
</evidence>
<dbReference type="SUPFAM" id="SSF53187">
    <property type="entry name" value="Zn-dependent exopeptidases"/>
    <property type="match status" value="1"/>
</dbReference>